<dbReference type="Pfam" id="PF13041">
    <property type="entry name" value="PPR_2"/>
    <property type="match status" value="4"/>
</dbReference>
<dbReference type="InterPro" id="IPR002885">
    <property type="entry name" value="PPR_rpt"/>
</dbReference>
<dbReference type="EMBL" id="RDQH01000336">
    <property type="protein sequence ID" value="RXH86818.1"/>
    <property type="molecule type" value="Genomic_DNA"/>
</dbReference>
<dbReference type="PROSITE" id="PS50405">
    <property type="entry name" value="GST_CTER"/>
    <property type="match status" value="1"/>
</dbReference>
<feature type="repeat" description="PPR" evidence="2">
    <location>
        <begin position="276"/>
        <end position="310"/>
    </location>
</feature>
<dbReference type="FunFam" id="3.40.30.10:FF:000198">
    <property type="entry name" value="Glutathione S-transferase family protein"/>
    <property type="match status" value="2"/>
</dbReference>
<dbReference type="Gene3D" id="1.25.40.10">
    <property type="entry name" value="Tetratricopeptide repeat domain"/>
    <property type="match status" value="4"/>
</dbReference>
<evidence type="ECO:0000259" key="5">
    <source>
        <dbReference type="PROSITE" id="PS50846"/>
    </source>
</evidence>
<feature type="repeat" description="PPR" evidence="2">
    <location>
        <begin position="45"/>
        <end position="79"/>
    </location>
</feature>
<dbReference type="GO" id="GO:0046872">
    <property type="term" value="F:metal ion binding"/>
    <property type="evidence" value="ECO:0007669"/>
    <property type="project" value="InterPro"/>
</dbReference>
<dbReference type="SFLD" id="SFLDG01148">
    <property type="entry name" value="Xi_(cytGST)"/>
    <property type="match status" value="1"/>
</dbReference>
<dbReference type="Proteomes" id="UP000290289">
    <property type="component" value="Chromosome 10"/>
</dbReference>
<feature type="domain" description="GST C-terminal" evidence="4">
    <location>
        <begin position="1340"/>
        <end position="1467"/>
    </location>
</feature>
<dbReference type="CDD" id="cd03190">
    <property type="entry name" value="GST_C_Omega_like"/>
    <property type="match status" value="1"/>
</dbReference>
<dbReference type="Pfam" id="PF13410">
    <property type="entry name" value="GST_C_2"/>
    <property type="match status" value="1"/>
</dbReference>
<dbReference type="InterPro" id="IPR016639">
    <property type="entry name" value="GST_Omega/GSH"/>
</dbReference>
<dbReference type="Gene3D" id="1.20.1050.10">
    <property type="match status" value="3"/>
</dbReference>
<feature type="repeat" description="PPR" evidence="2">
    <location>
        <begin position="150"/>
        <end position="184"/>
    </location>
</feature>
<dbReference type="InterPro" id="IPR036163">
    <property type="entry name" value="HMA_dom_sf"/>
</dbReference>
<dbReference type="InterPro" id="IPR004045">
    <property type="entry name" value="Glutathione_S-Trfase_N"/>
</dbReference>
<dbReference type="SUPFAM" id="SSF47616">
    <property type="entry name" value="GST C-terminal domain-like"/>
    <property type="match status" value="1"/>
</dbReference>
<dbReference type="Pfam" id="PF00403">
    <property type="entry name" value="HMA"/>
    <property type="match status" value="1"/>
</dbReference>
<feature type="repeat" description="PPR" evidence="2">
    <location>
        <begin position="206"/>
        <end position="240"/>
    </location>
</feature>
<gene>
    <name evidence="6" type="ORF">DVH24_022091</name>
</gene>
<dbReference type="InterPro" id="IPR040079">
    <property type="entry name" value="Glutathione_S-Trfase"/>
</dbReference>
<dbReference type="InterPro" id="IPR010987">
    <property type="entry name" value="Glutathione-S-Trfase_C-like"/>
</dbReference>
<dbReference type="PROSITE" id="PS51375">
    <property type="entry name" value="PPR"/>
    <property type="match status" value="11"/>
</dbReference>
<feature type="region of interest" description="Disordered" evidence="3">
    <location>
        <begin position="601"/>
        <end position="623"/>
    </location>
</feature>
<dbReference type="SFLD" id="SFLDG01206">
    <property type="entry name" value="Xi.1"/>
    <property type="match status" value="1"/>
</dbReference>
<dbReference type="Gene3D" id="3.40.30.10">
    <property type="entry name" value="Glutaredoxin"/>
    <property type="match status" value="2"/>
</dbReference>
<reference evidence="6 7" key="1">
    <citation type="submission" date="2018-10" db="EMBL/GenBank/DDBJ databases">
        <title>A high-quality apple genome assembly.</title>
        <authorList>
            <person name="Hu J."/>
        </authorList>
    </citation>
    <scope>NUCLEOTIDE SEQUENCE [LARGE SCALE GENOMIC DNA]</scope>
    <source>
        <strain evidence="7">cv. HFTH1</strain>
        <tissue evidence="6">Young leaf</tissue>
    </source>
</reference>
<proteinExistence type="predicted"/>
<feature type="repeat" description="PPR" evidence="2">
    <location>
        <begin position="115"/>
        <end position="149"/>
    </location>
</feature>
<dbReference type="PANTHER" id="PTHR32419">
    <property type="entry name" value="GLUTATHIONYL-HYDROQUINONE REDUCTASE"/>
    <property type="match status" value="1"/>
</dbReference>
<dbReference type="InterPro" id="IPR036282">
    <property type="entry name" value="Glutathione-S-Trfase_C_sf"/>
</dbReference>
<dbReference type="Pfam" id="PF12854">
    <property type="entry name" value="PPR_1"/>
    <property type="match status" value="2"/>
</dbReference>
<keyword evidence="7" id="KW-1185">Reference proteome</keyword>
<dbReference type="NCBIfam" id="TIGR00756">
    <property type="entry name" value="PPR"/>
    <property type="match status" value="8"/>
</dbReference>
<dbReference type="FunFam" id="1.20.1050.10:FF:000037">
    <property type="entry name" value="Glutathione S-transferase family protein"/>
    <property type="match status" value="1"/>
</dbReference>
<feature type="repeat" description="PPR" evidence="2">
    <location>
        <begin position="311"/>
        <end position="345"/>
    </location>
</feature>
<dbReference type="Pfam" id="PF13409">
    <property type="entry name" value="GST_N_2"/>
    <property type="match status" value="1"/>
</dbReference>
<feature type="repeat" description="PPR" evidence="2">
    <location>
        <begin position="346"/>
        <end position="380"/>
    </location>
</feature>
<evidence type="ECO:0000313" key="7">
    <source>
        <dbReference type="Proteomes" id="UP000290289"/>
    </source>
</evidence>
<dbReference type="SUPFAM" id="SSF52833">
    <property type="entry name" value="Thioredoxin-like"/>
    <property type="match status" value="2"/>
</dbReference>
<dbReference type="InterPro" id="IPR006121">
    <property type="entry name" value="HMA_dom"/>
</dbReference>
<feature type="compositionally biased region" description="Basic and acidic residues" evidence="3">
    <location>
        <begin position="604"/>
        <end position="613"/>
    </location>
</feature>
<dbReference type="SUPFAM" id="SSF81901">
    <property type="entry name" value="HCP-like"/>
    <property type="match status" value="1"/>
</dbReference>
<evidence type="ECO:0000256" key="2">
    <source>
        <dbReference type="PROSITE-ProRule" id="PRU00708"/>
    </source>
</evidence>
<protein>
    <submittedName>
        <fullName evidence="6">Uncharacterized protein</fullName>
    </submittedName>
</protein>
<feature type="repeat" description="PPR" evidence="2">
    <location>
        <begin position="416"/>
        <end position="450"/>
    </location>
</feature>
<feature type="repeat" description="PPR" evidence="2">
    <location>
        <begin position="241"/>
        <end position="275"/>
    </location>
</feature>
<feature type="domain" description="HMA" evidence="5">
    <location>
        <begin position="1030"/>
        <end position="1094"/>
    </location>
</feature>
<feature type="repeat" description="PPR" evidence="2">
    <location>
        <begin position="80"/>
        <end position="114"/>
    </location>
</feature>
<evidence type="ECO:0000256" key="3">
    <source>
        <dbReference type="SAM" id="MobiDB-lite"/>
    </source>
</evidence>
<dbReference type="GO" id="GO:0005737">
    <property type="term" value="C:cytoplasm"/>
    <property type="evidence" value="ECO:0007669"/>
    <property type="project" value="TreeGrafter"/>
</dbReference>
<accession>A0A498ITS5</accession>
<keyword evidence="1" id="KW-0677">Repeat</keyword>
<dbReference type="SUPFAM" id="SSF55008">
    <property type="entry name" value="HMA, heavy metal-associated domain"/>
    <property type="match status" value="1"/>
</dbReference>
<feature type="repeat" description="PPR" evidence="2">
    <location>
        <begin position="381"/>
        <end position="415"/>
    </location>
</feature>
<organism evidence="6 7">
    <name type="scientific">Malus domestica</name>
    <name type="common">Apple</name>
    <name type="synonym">Pyrus malus</name>
    <dbReference type="NCBI Taxonomy" id="3750"/>
    <lineage>
        <taxon>Eukaryota</taxon>
        <taxon>Viridiplantae</taxon>
        <taxon>Streptophyta</taxon>
        <taxon>Embryophyta</taxon>
        <taxon>Tracheophyta</taxon>
        <taxon>Spermatophyta</taxon>
        <taxon>Magnoliopsida</taxon>
        <taxon>eudicotyledons</taxon>
        <taxon>Gunneridae</taxon>
        <taxon>Pentapetalae</taxon>
        <taxon>rosids</taxon>
        <taxon>fabids</taxon>
        <taxon>Rosales</taxon>
        <taxon>Rosaceae</taxon>
        <taxon>Amygdaloideae</taxon>
        <taxon>Maleae</taxon>
        <taxon>Malus</taxon>
    </lineage>
</organism>
<dbReference type="InterPro" id="IPR011990">
    <property type="entry name" value="TPR-like_helical_dom_sf"/>
</dbReference>
<evidence type="ECO:0000259" key="4">
    <source>
        <dbReference type="PROSITE" id="PS50405"/>
    </source>
</evidence>
<evidence type="ECO:0000256" key="1">
    <source>
        <dbReference type="ARBA" id="ARBA00022737"/>
    </source>
</evidence>
<dbReference type="PROSITE" id="PS50846">
    <property type="entry name" value="HMA_2"/>
    <property type="match status" value="1"/>
</dbReference>
<dbReference type="Gene3D" id="3.30.70.100">
    <property type="match status" value="2"/>
</dbReference>
<sequence>MSILGNGILDHEVVHCMVMNFAEIERLKEAADMVFEMQNQGLALSTRTLNCVLGIACDLGLVEYAENLFEEMCERGVSPDSLSYKSMVVGFCRSGRVSEADRWLSKMLERGFVLDNSSFTLIINMFCEKGLVGRASWCFDKMIRMGVKPNLINFTTMINGLCKRGSIKQAFEMLEEIVLSYCKKGWTERVFRLFLKLVWSDTHKPTVHTYTAMISGYCREDKMSHAEMLLSRMKEQGLVPNTNTYTTLISGNCRAGNFERAYEFMDIMGKEGFPPNICTYNVVNDSLCKKGRVEEANQLIKGGLRQGLAADGITYTIFISEHCKRADINRALVFFTKMVKVGLQPDIHLYRTLIAAFCRQKKMKESEKLFEFAVRAGLIPTKETYMAMICGHCRDGNIASAVMYFQRMGDHGCAPDSIIYGALMSGLCKDEKLEEARRLYDPMMDKGLSPCEVTRLTLAYKYCMKDDSAAAMVMLERLEKKLWIHTVNTLVRKLSSDKKVGIAALFFHKLVDNDQNVDRVTLADTDDLTSIVILGLRQQRRVLFTAHSVQHSSIAVLVPSPMSGRSRDYIGDRPNFGLAADEARSKGYKLEAVEATWHPCNNKQDVKSDKGKDNSGASDDNSRRRLLSALDSSGGVADIADYRYKSGQRLEENEAQDCDEGTDELPEMPNEGAQNCYYSRWYLCVNSVALGEEKDRVVVIGEGVDAFKLAKSLRKKFKAADIITTSFSICLLLALKSLVGRTQSSPTALHHLSLSLALSRSLCPSLSLRSPSSLQDVLLQQLDKILDVLISAGIHSSAHNQMARSALDKTSLSGAFVRTASVFRNFISRDPNSQFPAEPGRYHLYISYACPWASRCLAYLNIKGLDKAISFTSVKPIWERTKERDEHMGWVFPASETELAGAEPDPLNGAKSIRELYELASTQYTGKYTVPVCSLILSGLFIFLSLTILYQMTDRFTLTNEWIYDKINNGVYKCGFARKQEPYDEVYGVHFKCNEKVLREYPNLFNYTKDIFQIADHRYMSGQKDSKKMKRKIVMKVPMNCRKCQAKALKIAATVDGVSSVALGEEKDRVVVTGEGVDAIKLAKSLRKKFKAADIITTLPFLFVYCYHSESGWSDSELTNSTTSPVSLSCSLSPSLALRSPSSLQDVLLQQLDKILDVLISAGIHSSAHNQMARSALDETSLSGAFVRTASVFRNFISRDPNSQFPAEPGRYHLYISYACPWASRCLAYLNIKGLDKAISFTSVKPIWERTKESDEHMGWVFPASETELAGAEPDPLNGAKSIRELYELASTQYTGKYTVPVLWDKKLKTIVSNESGEIIRMFNTEFNDIAENASLDLYPPHLQSQIDQTNEWIYDKINNGVYKCGFARKQEPYDEAVKQLYEALDKCEEILSKQRYLCGNTLSEADIRLFVTLIRFDEVYVVHFKCNKKVLREYPNLFNYTKDIFQVPGMSSTVNMDHIKRHYYGSHPSINPFGIIPSGPDIDYSSPHDRNRFST</sequence>
<dbReference type="GO" id="GO:0004364">
    <property type="term" value="F:glutathione transferase activity"/>
    <property type="evidence" value="ECO:0007669"/>
    <property type="project" value="InterPro"/>
</dbReference>
<dbReference type="InterPro" id="IPR036249">
    <property type="entry name" value="Thioredoxin-like_sf"/>
</dbReference>
<name>A0A498ITS5_MALDO</name>
<dbReference type="PANTHER" id="PTHR32419:SF6">
    <property type="entry name" value="GLUTATHIONE S-TRANSFERASE OMEGA-LIKE 1-RELATED"/>
    <property type="match status" value="1"/>
</dbReference>
<dbReference type="SFLD" id="SFLDS00019">
    <property type="entry name" value="Glutathione_Transferase_(cytos"/>
    <property type="match status" value="1"/>
</dbReference>
<dbReference type="InterPro" id="IPR047047">
    <property type="entry name" value="GST_Omega-like_C"/>
</dbReference>
<comment type="caution">
    <text evidence="6">The sequence shown here is derived from an EMBL/GenBank/DDBJ whole genome shotgun (WGS) entry which is preliminary data.</text>
</comment>
<evidence type="ECO:0000313" key="6">
    <source>
        <dbReference type="EMBL" id="RXH86818.1"/>
    </source>
</evidence>